<protein>
    <submittedName>
        <fullName evidence="2">SAM-dependent methyltransferase</fullName>
    </submittedName>
</protein>
<dbReference type="RefSeq" id="WP_179815175.1">
    <property type="nucleotide sequence ID" value="NZ_JACBZD010000001.1"/>
</dbReference>
<feature type="compositionally biased region" description="Gly residues" evidence="1">
    <location>
        <begin position="151"/>
        <end position="180"/>
    </location>
</feature>
<dbReference type="GO" id="GO:0008168">
    <property type="term" value="F:methyltransferase activity"/>
    <property type="evidence" value="ECO:0007669"/>
    <property type="project" value="UniProtKB-KW"/>
</dbReference>
<dbReference type="EMBL" id="JACBZD010000001">
    <property type="protein sequence ID" value="NYI06619.1"/>
    <property type="molecule type" value="Genomic_DNA"/>
</dbReference>
<proteinExistence type="predicted"/>
<accession>A0A852ZWN3</accession>
<evidence type="ECO:0000256" key="1">
    <source>
        <dbReference type="SAM" id="MobiDB-lite"/>
    </source>
</evidence>
<gene>
    <name evidence="2" type="ORF">FHU37_003562</name>
</gene>
<feature type="compositionally biased region" description="Basic and acidic residues" evidence="1">
    <location>
        <begin position="1"/>
        <end position="11"/>
    </location>
</feature>
<keyword evidence="2" id="KW-0489">Methyltransferase</keyword>
<evidence type="ECO:0000313" key="3">
    <source>
        <dbReference type="Proteomes" id="UP000567795"/>
    </source>
</evidence>
<dbReference type="Gene3D" id="3.40.50.150">
    <property type="entry name" value="Vaccinia Virus protein VP39"/>
    <property type="match status" value="1"/>
</dbReference>
<keyword evidence="3" id="KW-1185">Reference proteome</keyword>
<keyword evidence="2" id="KW-0808">Transferase</keyword>
<dbReference type="SUPFAM" id="SSF53335">
    <property type="entry name" value="S-adenosyl-L-methionine-dependent methyltransferases"/>
    <property type="match status" value="1"/>
</dbReference>
<name>A0A852ZWN3_9ACTN</name>
<feature type="region of interest" description="Disordered" evidence="1">
    <location>
        <begin position="125"/>
        <end position="216"/>
    </location>
</feature>
<feature type="region of interest" description="Disordered" evidence="1">
    <location>
        <begin position="1"/>
        <end position="24"/>
    </location>
</feature>
<sequence length="406" mass="41251">MPTAHRSDRTGSADSSGTTRLGAALASAHRYTGGPTPAYLPARPSPAEQRLRDWSEIQERMLVPVYEEVWRRLGLDAHSRLLLPDCGSGLALLLARSRGAHVTGVDTDPGLLRLAAERLERAWAAGHGGRRAEARPHARTTAATRPPHAPAGGGGSGGGSVGGSVGGTGPAAGGGGGGVGSSCPASAGGTPSAAPSSGAGAVPGHGRPVKPRPAVPELPFPAARPFAFRVAGAERLPYPAGAFTAAAWFSGAPGAADASGALAELRRVVAPGGLVAAASWGPADECEVRALLELAERLSGPLPSPAQAQARLREAFALGRPGALEDVAERALLRPAGVGQVDCPFHYADLDSAVAGLLATGWFDTAVESVGQVQVTKEVGELLHTRVRPDGTVRLANTFRYVLAYA</sequence>
<feature type="compositionally biased region" description="Low complexity" evidence="1">
    <location>
        <begin position="181"/>
        <end position="204"/>
    </location>
</feature>
<dbReference type="AlphaFoldDB" id="A0A852ZWN3"/>
<reference evidence="2 3" key="1">
    <citation type="submission" date="2020-07" db="EMBL/GenBank/DDBJ databases">
        <title>Sequencing the genomes of 1000 actinobacteria strains.</title>
        <authorList>
            <person name="Klenk H.-P."/>
        </authorList>
    </citation>
    <scope>NUCLEOTIDE SEQUENCE [LARGE SCALE GENOMIC DNA]</scope>
    <source>
        <strain evidence="2 3">DSM 42178</strain>
    </source>
</reference>
<dbReference type="GO" id="GO:0032259">
    <property type="term" value="P:methylation"/>
    <property type="evidence" value="ECO:0007669"/>
    <property type="project" value="UniProtKB-KW"/>
</dbReference>
<dbReference type="Proteomes" id="UP000567795">
    <property type="component" value="Unassembled WGS sequence"/>
</dbReference>
<dbReference type="CDD" id="cd02440">
    <property type="entry name" value="AdoMet_MTases"/>
    <property type="match status" value="1"/>
</dbReference>
<organism evidence="2 3">
    <name type="scientific">Allostreptomyces psammosilenae</name>
    <dbReference type="NCBI Taxonomy" id="1892865"/>
    <lineage>
        <taxon>Bacteria</taxon>
        <taxon>Bacillati</taxon>
        <taxon>Actinomycetota</taxon>
        <taxon>Actinomycetes</taxon>
        <taxon>Kitasatosporales</taxon>
        <taxon>Streptomycetaceae</taxon>
        <taxon>Allostreptomyces</taxon>
    </lineage>
</organism>
<evidence type="ECO:0000313" key="2">
    <source>
        <dbReference type="EMBL" id="NYI06619.1"/>
    </source>
</evidence>
<dbReference type="InterPro" id="IPR029063">
    <property type="entry name" value="SAM-dependent_MTases_sf"/>
</dbReference>
<comment type="caution">
    <text evidence="2">The sequence shown here is derived from an EMBL/GenBank/DDBJ whole genome shotgun (WGS) entry which is preliminary data.</text>
</comment>